<dbReference type="EMBL" id="SJCY01000004">
    <property type="protein sequence ID" value="TDG36438.1"/>
    <property type="molecule type" value="Genomic_DNA"/>
</dbReference>
<dbReference type="Proteomes" id="UP000295668">
    <property type="component" value="Unassembled WGS sequence"/>
</dbReference>
<accession>A0A4R5MLD1</accession>
<protein>
    <submittedName>
        <fullName evidence="2">Uncharacterized protein</fullName>
    </submittedName>
</protein>
<evidence type="ECO:0000313" key="3">
    <source>
        <dbReference type="Proteomes" id="UP000295668"/>
    </source>
</evidence>
<evidence type="ECO:0000313" key="2">
    <source>
        <dbReference type="EMBL" id="TDG36438.1"/>
    </source>
</evidence>
<name>A0A4R5MLD1_9SPHI</name>
<keyword evidence="1" id="KW-0732">Signal</keyword>
<feature type="signal peptide" evidence="1">
    <location>
        <begin position="1"/>
        <end position="19"/>
    </location>
</feature>
<reference evidence="2 3" key="1">
    <citation type="submission" date="2019-02" db="EMBL/GenBank/DDBJ databases">
        <title>Pedobacter sp. nov., a novel speices isolated from soil of pinguins habitat in Antarcitica.</title>
        <authorList>
            <person name="He R.-H."/>
        </authorList>
    </citation>
    <scope>NUCLEOTIDE SEQUENCE [LARGE SCALE GENOMIC DNA]</scope>
    <source>
        <strain evidence="2 3">E01020</strain>
    </source>
</reference>
<keyword evidence="3" id="KW-1185">Reference proteome</keyword>
<evidence type="ECO:0000256" key="1">
    <source>
        <dbReference type="SAM" id="SignalP"/>
    </source>
</evidence>
<comment type="caution">
    <text evidence="2">The sequence shown here is derived from an EMBL/GenBank/DDBJ whole genome shotgun (WGS) entry which is preliminary data.</text>
</comment>
<feature type="chain" id="PRO_5020379243" evidence="1">
    <location>
        <begin position="20"/>
        <end position="82"/>
    </location>
</feature>
<organism evidence="2 3">
    <name type="scientific">Pedobacter changchengzhani</name>
    <dbReference type="NCBI Taxonomy" id="2529274"/>
    <lineage>
        <taxon>Bacteria</taxon>
        <taxon>Pseudomonadati</taxon>
        <taxon>Bacteroidota</taxon>
        <taxon>Sphingobacteriia</taxon>
        <taxon>Sphingobacteriales</taxon>
        <taxon>Sphingobacteriaceae</taxon>
        <taxon>Pedobacter</taxon>
    </lineage>
</organism>
<dbReference type="RefSeq" id="WP_133262167.1">
    <property type="nucleotide sequence ID" value="NZ_SJCY01000004.1"/>
</dbReference>
<proteinExistence type="predicted"/>
<gene>
    <name evidence="2" type="ORF">EZJ43_07930</name>
</gene>
<dbReference type="AlphaFoldDB" id="A0A4R5MLD1"/>
<dbReference type="OrthoDB" id="1148284at2"/>
<sequence>MRKLVLIFLFIFANQLVKASECYDYHTSRTTKLMVKGGKLYFQFTEKDHNGFTYVKQNNRIVKGIDFASYKFYGEYESMDRK</sequence>